<reference evidence="2 3" key="1">
    <citation type="submission" date="2020-08" db="EMBL/GenBank/DDBJ databases">
        <title>Sequencing the genomes of 1000 actinobacteria strains.</title>
        <authorList>
            <person name="Klenk H.-P."/>
        </authorList>
    </citation>
    <scope>NUCLEOTIDE SEQUENCE [LARGE SCALE GENOMIC DNA]</scope>
    <source>
        <strain evidence="2 3">DSM 46887</strain>
    </source>
</reference>
<dbReference type="EMBL" id="JACHMP010000001">
    <property type="protein sequence ID" value="MBB5822822.1"/>
    <property type="molecule type" value="Genomic_DNA"/>
</dbReference>
<protein>
    <recommendedName>
        <fullName evidence="4">Lipoprotein</fullName>
    </recommendedName>
</protein>
<evidence type="ECO:0008006" key="4">
    <source>
        <dbReference type="Google" id="ProtNLM"/>
    </source>
</evidence>
<organism evidence="2 3">
    <name type="scientific">Streptosporangium becharense</name>
    <dbReference type="NCBI Taxonomy" id="1816182"/>
    <lineage>
        <taxon>Bacteria</taxon>
        <taxon>Bacillati</taxon>
        <taxon>Actinomycetota</taxon>
        <taxon>Actinomycetes</taxon>
        <taxon>Streptosporangiales</taxon>
        <taxon>Streptosporangiaceae</taxon>
        <taxon>Streptosporangium</taxon>
    </lineage>
</organism>
<dbReference type="Proteomes" id="UP000540685">
    <property type="component" value="Unassembled WGS sequence"/>
</dbReference>
<dbReference type="AlphaFoldDB" id="A0A7W9MJ31"/>
<dbReference type="PROSITE" id="PS51257">
    <property type="entry name" value="PROKAR_LIPOPROTEIN"/>
    <property type="match status" value="1"/>
</dbReference>
<evidence type="ECO:0000313" key="2">
    <source>
        <dbReference type="EMBL" id="MBB5822822.1"/>
    </source>
</evidence>
<gene>
    <name evidence="2" type="ORF">F4562_005884</name>
</gene>
<feature type="signal peptide" evidence="1">
    <location>
        <begin position="1"/>
        <end position="21"/>
    </location>
</feature>
<comment type="caution">
    <text evidence="2">The sequence shown here is derived from an EMBL/GenBank/DDBJ whole genome shotgun (WGS) entry which is preliminary data.</text>
</comment>
<proteinExistence type="predicted"/>
<evidence type="ECO:0000256" key="1">
    <source>
        <dbReference type="SAM" id="SignalP"/>
    </source>
</evidence>
<name>A0A7W9MJ31_9ACTN</name>
<keyword evidence="1" id="KW-0732">Signal</keyword>
<accession>A0A7W9MJ31</accession>
<evidence type="ECO:0000313" key="3">
    <source>
        <dbReference type="Proteomes" id="UP000540685"/>
    </source>
</evidence>
<dbReference type="RefSeq" id="WP_184547999.1">
    <property type="nucleotide sequence ID" value="NZ_JACHMP010000001.1"/>
</dbReference>
<sequence>MTTPRILTCAVVTLLTLTACTATDPVEGPSTAGGVAGLGGSSGGQNSAPPSAVALTAEQYRAELEEARGPVRSAVKKVAATTKLTNLGKRLDETAAAIDGAVTRLAALAPPPEAKAGHDAYVQALRDLSVAFGHARQDADAQKVCTGPAALSRMGKAGELADVAKAAEALTGYPADVIPVKVAEERKRRLPNGRFIVSESLPADAYLEVKNGYGLDSVVVLVRGGKKAMSLYVRGKSKYRIQGVRDGNYKIYYSLGEDWDARNRVFTRSCTFEQFGEPIRFKTTTSGGQIRWNNWTITMNAGRGGNVPPKKVKPGDFPA</sequence>
<keyword evidence="3" id="KW-1185">Reference proteome</keyword>
<feature type="chain" id="PRO_5039615260" description="Lipoprotein" evidence="1">
    <location>
        <begin position="22"/>
        <end position="319"/>
    </location>
</feature>